<protein>
    <submittedName>
        <fullName evidence="1">RNA ligase</fullName>
    </submittedName>
</protein>
<keyword evidence="1" id="KW-0436">Ligase</keyword>
<dbReference type="SUPFAM" id="SSF55144">
    <property type="entry name" value="LigT-like"/>
    <property type="match status" value="1"/>
</dbReference>
<dbReference type="RefSeq" id="YP_010059493.1">
    <property type="nucleotide sequence ID" value="NC_054726.1"/>
</dbReference>
<name>A0A649VQU7_9CAUD</name>
<dbReference type="GO" id="GO:0016874">
    <property type="term" value="F:ligase activity"/>
    <property type="evidence" value="ECO:0007669"/>
    <property type="project" value="UniProtKB-KW"/>
</dbReference>
<dbReference type="KEGG" id="vg:64766726"/>
<dbReference type="Proteomes" id="UP000423065">
    <property type="component" value="Segment"/>
</dbReference>
<dbReference type="Gene3D" id="3.90.1140.10">
    <property type="entry name" value="Cyclic phosphodiesterase"/>
    <property type="match status" value="1"/>
</dbReference>
<evidence type="ECO:0000313" key="1">
    <source>
        <dbReference type="EMBL" id="QGJ94880.1"/>
    </source>
</evidence>
<accession>A0A649VQU7</accession>
<proteinExistence type="predicted"/>
<dbReference type="EMBL" id="MN586040">
    <property type="protein sequence ID" value="QGJ94880.1"/>
    <property type="molecule type" value="Genomic_DNA"/>
</dbReference>
<evidence type="ECO:0000313" key="2">
    <source>
        <dbReference type="Proteomes" id="UP000423065"/>
    </source>
</evidence>
<organism evidence="1 2">
    <name type="scientific">Gordonia phage Stormageddon</name>
    <dbReference type="NCBI Taxonomy" id="2656541"/>
    <lineage>
        <taxon>Viruses</taxon>
        <taxon>Duplodnaviria</taxon>
        <taxon>Heunggongvirae</taxon>
        <taxon>Uroviricota</taxon>
        <taxon>Caudoviricetes</taxon>
        <taxon>Stormageddonvirus</taxon>
        <taxon>Stormageddonvirus Stormageddon</taxon>
    </lineage>
</organism>
<gene>
    <name evidence="1" type="primary">17</name>
    <name evidence="1" type="ORF">SEA_STORMAGEDDON_17</name>
</gene>
<keyword evidence="2" id="KW-1185">Reference proteome</keyword>
<dbReference type="InterPro" id="IPR009097">
    <property type="entry name" value="Cyclic_Pdiesterase"/>
</dbReference>
<sequence length="172" mass="18729">MERTADAEQAKRTGGMVALYPTPQSAARVLVAGGEPIEDLHLTIGYLGEDVSGYFSPVEAANAAFGVAQNFPLIQAKVMGHATFNPDGDEPCAVHLVGDNDYLPELYQFVQSHLHANYNLPRQHTPWIPHVTAGYGLTAADLSYTGPIEFDRVQVNWAEEVFGYDLLPPAVF</sequence>
<reference evidence="1 2" key="1">
    <citation type="submission" date="2019-10" db="EMBL/GenBank/DDBJ databases">
        <authorList>
            <person name="Garlena R.A."/>
            <person name="Russell D.A."/>
            <person name="Pope W.H."/>
            <person name="Jacobs-Sera D."/>
            <person name="Hatfull G.F."/>
        </authorList>
    </citation>
    <scope>NUCLEOTIDE SEQUENCE [LARGE SCALE GENOMIC DNA]</scope>
</reference>
<dbReference type="GeneID" id="64766726"/>